<proteinExistence type="predicted"/>
<evidence type="ECO:0000256" key="1">
    <source>
        <dbReference type="SAM" id="Phobius"/>
    </source>
</evidence>
<reference evidence="4" key="1">
    <citation type="journal article" date="2019" name="Int. J. Syst. Evol. Microbiol.">
        <title>The Global Catalogue of Microorganisms (GCM) 10K type strain sequencing project: providing services to taxonomists for standard genome sequencing and annotation.</title>
        <authorList>
            <consortium name="The Broad Institute Genomics Platform"/>
            <consortium name="The Broad Institute Genome Sequencing Center for Infectious Disease"/>
            <person name="Wu L."/>
            <person name="Ma J."/>
        </authorList>
    </citation>
    <scope>NUCLEOTIDE SEQUENCE [LARGE SCALE GENOMIC DNA]</scope>
    <source>
        <strain evidence="4">KCTC 52366</strain>
    </source>
</reference>
<dbReference type="Proteomes" id="UP001595632">
    <property type="component" value="Unassembled WGS sequence"/>
</dbReference>
<keyword evidence="4" id="KW-1185">Reference proteome</keyword>
<sequence>MIAPLLIFFVSVAGIAVALLRPEYSDFLLLAGPSAAASLVLCLAALWRRRPGRSGKSRPVIVIDGSNVMHWDDGTPSLKPVKALLDHLARSGYSAGIVFDANAGYKLFGRHMNDQALARMLSLKTDHVLVVPRGTPADPFILDAARKMNARVVTNDRFRDWADGYPEVRSRDYLIRGSFRSGQLTLELTQPA</sequence>
<evidence type="ECO:0000313" key="4">
    <source>
        <dbReference type="Proteomes" id="UP001595632"/>
    </source>
</evidence>
<accession>A0ABV7GMF2</accession>
<name>A0ABV7GMF2_9RHOB</name>
<keyword evidence="1" id="KW-0472">Membrane</keyword>
<dbReference type="RefSeq" id="WP_275633539.1">
    <property type="nucleotide sequence ID" value="NZ_JARGYD010000005.1"/>
</dbReference>
<feature type="transmembrane region" description="Helical" evidence="1">
    <location>
        <begin position="28"/>
        <end position="47"/>
    </location>
</feature>
<protein>
    <recommendedName>
        <fullName evidence="2">RNase NYN domain-containing protein</fullName>
    </recommendedName>
</protein>
<organism evidence="3 4">
    <name type="scientific">Psychromarinibacter halotolerans</name>
    <dbReference type="NCBI Taxonomy" id="1775175"/>
    <lineage>
        <taxon>Bacteria</taxon>
        <taxon>Pseudomonadati</taxon>
        <taxon>Pseudomonadota</taxon>
        <taxon>Alphaproteobacteria</taxon>
        <taxon>Rhodobacterales</taxon>
        <taxon>Paracoccaceae</taxon>
        <taxon>Psychromarinibacter</taxon>
    </lineage>
</organism>
<feature type="domain" description="RNase NYN" evidence="2">
    <location>
        <begin position="60"/>
        <end position="170"/>
    </location>
</feature>
<comment type="caution">
    <text evidence="3">The sequence shown here is derived from an EMBL/GenBank/DDBJ whole genome shotgun (WGS) entry which is preliminary data.</text>
</comment>
<keyword evidence="1" id="KW-0812">Transmembrane</keyword>
<dbReference type="Gene3D" id="3.40.50.11980">
    <property type="match status" value="1"/>
</dbReference>
<dbReference type="InterPro" id="IPR021869">
    <property type="entry name" value="RNase_Zc3h12_NYN"/>
</dbReference>
<dbReference type="Pfam" id="PF11977">
    <property type="entry name" value="RNase_Zc3h12a"/>
    <property type="match status" value="1"/>
</dbReference>
<evidence type="ECO:0000313" key="3">
    <source>
        <dbReference type="EMBL" id="MFC3142754.1"/>
    </source>
</evidence>
<dbReference type="EMBL" id="JBHRTB010000010">
    <property type="protein sequence ID" value="MFC3142754.1"/>
    <property type="molecule type" value="Genomic_DNA"/>
</dbReference>
<gene>
    <name evidence="3" type="ORF">ACFOGP_08540</name>
</gene>
<keyword evidence="1" id="KW-1133">Transmembrane helix</keyword>
<evidence type="ECO:0000259" key="2">
    <source>
        <dbReference type="Pfam" id="PF11977"/>
    </source>
</evidence>